<dbReference type="PROSITE" id="PS50995">
    <property type="entry name" value="HTH_MARR_2"/>
    <property type="match status" value="1"/>
</dbReference>
<feature type="domain" description="HTH marR-type" evidence="1">
    <location>
        <begin position="22"/>
        <end position="154"/>
    </location>
</feature>
<dbReference type="SUPFAM" id="SSF46785">
    <property type="entry name" value="Winged helix' DNA-binding domain"/>
    <property type="match status" value="1"/>
</dbReference>
<dbReference type="InterPro" id="IPR052526">
    <property type="entry name" value="HTH-type_Bedaq_tolerance"/>
</dbReference>
<dbReference type="STRING" id="95161.SAMN05660874_05505"/>
<protein>
    <submittedName>
        <fullName evidence="2">Transcriptional regulator, MarR family</fullName>
    </submittedName>
</protein>
<dbReference type="PANTHER" id="PTHR39515">
    <property type="entry name" value="CONSERVED PROTEIN"/>
    <property type="match status" value="1"/>
</dbReference>
<reference evidence="3" key="1">
    <citation type="submission" date="2016-10" db="EMBL/GenBank/DDBJ databases">
        <authorList>
            <person name="Varghese N."/>
            <person name="Submissions S."/>
        </authorList>
    </citation>
    <scope>NUCLEOTIDE SEQUENCE [LARGE SCALE GENOMIC DNA]</scope>
    <source>
        <strain evidence="3">DSM 44771</strain>
    </source>
</reference>
<dbReference type="Gene3D" id="1.10.10.10">
    <property type="entry name" value="Winged helix-like DNA-binding domain superfamily/Winged helix DNA-binding domain"/>
    <property type="match status" value="1"/>
</dbReference>
<name>A0A1I6V2A1_9PSEU</name>
<dbReference type="Proteomes" id="UP000198852">
    <property type="component" value="Unassembled WGS sequence"/>
</dbReference>
<proteinExistence type="predicted"/>
<gene>
    <name evidence="2" type="ORF">SAMN05660874_05505</name>
</gene>
<evidence type="ECO:0000259" key="1">
    <source>
        <dbReference type="PROSITE" id="PS50995"/>
    </source>
</evidence>
<dbReference type="Pfam" id="PF12802">
    <property type="entry name" value="MarR_2"/>
    <property type="match status" value="1"/>
</dbReference>
<dbReference type="EMBL" id="FOZX01000015">
    <property type="protein sequence ID" value="SFT07736.1"/>
    <property type="molecule type" value="Genomic_DNA"/>
</dbReference>
<evidence type="ECO:0000313" key="2">
    <source>
        <dbReference type="EMBL" id="SFT07736.1"/>
    </source>
</evidence>
<dbReference type="InterPro" id="IPR036390">
    <property type="entry name" value="WH_DNA-bd_sf"/>
</dbReference>
<dbReference type="SMART" id="SM00347">
    <property type="entry name" value="HTH_MARR"/>
    <property type="match status" value="1"/>
</dbReference>
<dbReference type="AlphaFoldDB" id="A0A1I6V2A1"/>
<accession>A0A1I6V2A1</accession>
<evidence type="ECO:0000313" key="3">
    <source>
        <dbReference type="Proteomes" id="UP000198852"/>
    </source>
</evidence>
<keyword evidence="3" id="KW-1185">Reference proteome</keyword>
<dbReference type="GO" id="GO:0003700">
    <property type="term" value="F:DNA-binding transcription factor activity"/>
    <property type="evidence" value="ECO:0007669"/>
    <property type="project" value="InterPro"/>
</dbReference>
<dbReference type="InterPro" id="IPR036388">
    <property type="entry name" value="WH-like_DNA-bd_sf"/>
</dbReference>
<sequence length="162" mass="17405">MLQNECAVGHNERVTSDLDTAALEFSRLLGPLRRAVLRASRQAADLPDLPEAQIELLRLLVAEGPLSPREAATALQVAPSTISNLVKSMRAAGLVARDTDPEDARTARLSATSTALDLLDRYDRASATALRSSLAQLPEAERDRLRAALPALRALTSAVDTR</sequence>
<dbReference type="PANTHER" id="PTHR39515:SF2">
    <property type="entry name" value="HTH-TYPE TRANSCRIPTIONAL REGULATOR RV0880"/>
    <property type="match status" value="1"/>
</dbReference>
<organism evidence="2 3">
    <name type="scientific">Saccharopolyspora flava</name>
    <dbReference type="NCBI Taxonomy" id="95161"/>
    <lineage>
        <taxon>Bacteria</taxon>
        <taxon>Bacillati</taxon>
        <taxon>Actinomycetota</taxon>
        <taxon>Actinomycetes</taxon>
        <taxon>Pseudonocardiales</taxon>
        <taxon>Pseudonocardiaceae</taxon>
        <taxon>Saccharopolyspora</taxon>
    </lineage>
</organism>
<dbReference type="InterPro" id="IPR000835">
    <property type="entry name" value="HTH_MarR-typ"/>
</dbReference>